<reference evidence="1" key="2">
    <citation type="submission" date="2018-01" db="EMBL/GenBank/DDBJ databases">
        <authorList>
            <person name="Clerissi C."/>
        </authorList>
    </citation>
    <scope>NUCLEOTIDE SEQUENCE</scope>
    <source>
        <strain evidence="1">Cupriavidus taiwanensis STM 8556</strain>
        <plasmid evidence="1">CBM2613_p</plasmid>
    </source>
</reference>
<organism evidence="1 3">
    <name type="scientific">Cupriavidus taiwanensis</name>
    <dbReference type="NCBI Taxonomy" id="164546"/>
    <lineage>
        <taxon>Bacteria</taxon>
        <taxon>Pseudomonadati</taxon>
        <taxon>Pseudomonadota</taxon>
        <taxon>Betaproteobacteria</taxon>
        <taxon>Burkholderiales</taxon>
        <taxon>Burkholderiaceae</taxon>
        <taxon>Cupriavidus</taxon>
    </lineage>
</organism>
<reference evidence="2 3" key="1">
    <citation type="submission" date="2018-01" db="EMBL/GenBank/DDBJ databases">
        <authorList>
            <person name="Gaut B.S."/>
            <person name="Morton B.R."/>
            <person name="Clegg M.T."/>
            <person name="Duvall M.R."/>
        </authorList>
    </citation>
    <scope>NUCLEOTIDE SEQUENCE [LARGE SCALE GENOMIC DNA]</scope>
    <source>
        <strain evidence="2">Cupriavidus taiwanensis STM 8555</strain>
        <plasmid evidence="2">I</plasmid>
        <plasmid evidence="3">Plasmid cbm2613_p</plasmid>
    </source>
</reference>
<geneLocation type="plasmid" evidence="3">
    <name>cbm2613_p</name>
</geneLocation>
<proteinExistence type="predicted"/>
<geneLocation type="plasmid" evidence="2">
    <name>I</name>
</geneLocation>
<evidence type="ECO:0000313" key="2">
    <source>
        <dbReference type="EMBL" id="SPD48815.1"/>
    </source>
</evidence>
<name>A0A375ECJ5_9BURK</name>
<keyword evidence="1" id="KW-0614">Plasmid</keyword>
<dbReference type="EMBL" id="LT984809">
    <property type="protein sequence ID" value="SPD48815.1"/>
    <property type="molecule type" value="Genomic_DNA"/>
</dbReference>
<geneLocation type="plasmid" evidence="1">
    <name>CBM2613_p</name>
</geneLocation>
<evidence type="ECO:0000313" key="1">
    <source>
        <dbReference type="EMBL" id="SOZ74536.1"/>
    </source>
</evidence>
<protein>
    <submittedName>
        <fullName evidence="1">Uncharacterized protein</fullName>
    </submittedName>
</protein>
<evidence type="ECO:0000313" key="3">
    <source>
        <dbReference type="Proteomes" id="UP000256952"/>
    </source>
</evidence>
<dbReference type="EMBL" id="LT976981">
    <property type="protein sequence ID" value="SOZ74536.1"/>
    <property type="molecule type" value="Genomic_DNA"/>
</dbReference>
<gene>
    <name evidence="2" type="ORF">CBM2612_P0160</name>
    <name evidence="1" type="ORF">CBM2613_P40009</name>
</gene>
<accession>A0A375ECJ5</accession>
<sequence length="59" mass="6569">MKANSSTNEAYGSTYEGSCFNENILYSALDSTKMFAAVFTVRHQIEDLSGNSYAQFRSD</sequence>
<dbReference type="Proteomes" id="UP000256952">
    <property type="component" value="Plasmid CBM2613_p"/>
</dbReference>
<dbReference type="AlphaFoldDB" id="A0A375ECJ5"/>